<dbReference type="InterPro" id="IPR021338">
    <property type="entry name" value="DUF2953"/>
</dbReference>
<evidence type="ECO:0000313" key="3">
    <source>
        <dbReference type="Proteomes" id="UP001623592"/>
    </source>
</evidence>
<evidence type="ECO:0000313" key="2">
    <source>
        <dbReference type="EMBL" id="MFL0251543.1"/>
    </source>
</evidence>
<sequence length="179" mass="21766">MYILLIILVILFIPFPVILEFFYNNHTIILKLYNKQVKEIQLFNRMKETKHDLERKHFFYPLDYIKEIKRFHFKPLLKIRANIILGFDDAAKTAEIFGLTNYFIQLAFLFSKNFFKIKNIDYKINPNFKQNILEIKIHSIIWINIAKTIYIAISILFIMVKTHNKYKRINYKQLKYAHN</sequence>
<proteinExistence type="predicted"/>
<feature type="transmembrane region" description="Helical" evidence="1">
    <location>
        <begin position="140"/>
        <end position="160"/>
    </location>
</feature>
<keyword evidence="3" id="KW-1185">Reference proteome</keyword>
<accession>A0ABW8TJ83</accession>
<organism evidence="2 3">
    <name type="scientific">Clostridium neuense</name>
    <dbReference type="NCBI Taxonomy" id="1728934"/>
    <lineage>
        <taxon>Bacteria</taxon>
        <taxon>Bacillati</taxon>
        <taxon>Bacillota</taxon>
        <taxon>Clostridia</taxon>
        <taxon>Eubacteriales</taxon>
        <taxon>Clostridiaceae</taxon>
        <taxon>Clostridium</taxon>
    </lineage>
</organism>
<evidence type="ECO:0000256" key="1">
    <source>
        <dbReference type="SAM" id="Phobius"/>
    </source>
</evidence>
<reference evidence="2 3" key="1">
    <citation type="submission" date="2024-11" db="EMBL/GenBank/DDBJ databases">
        <authorList>
            <person name="Heng Y.C."/>
            <person name="Lim A.C.H."/>
            <person name="Lee J.K.Y."/>
            <person name="Kittelmann S."/>
        </authorList>
    </citation>
    <scope>NUCLEOTIDE SEQUENCE [LARGE SCALE GENOMIC DNA]</scope>
    <source>
        <strain evidence="2 3">WILCCON 0114</strain>
    </source>
</reference>
<keyword evidence="1" id="KW-0472">Membrane</keyword>
<dbReference type="Pfam" id="PF11167">
    <property type="entry name" value="DUF2953"/>
    <property type="match status" value="1"/>
</dbReference>
<keyword evidence="1" id="KW-1133">Transmembrane helix</keyword>
<keyword evidence="1" id="KW-0812">Transmembrane</keyword>
<dbReference type="Proteomes" id="UP001623592">
    <property type="component" value="Unassembled WGS sequence"/>
</dbReference>
<protein>
    <submittedName>
        <fullName evidence="2">DUF2953 domain-containing protein</fullName>
    </submittedName>
</protein>
<gene>
    <name evidence="2" type="ORF">ACJDT4_14065</name>
</gene>
<name>A0ABW8TJ83_9CLOT</name>
<dbReference type="RefSeq" id="WP_406788197.1">
    <property type="nucleotide sequence ID" value="NZ_JBJIAA010000011.1"/>
</dbReference>
<comment type="caution">
    <text evidence="2">The sequence shown here is derived from an EMBL/GenBank/DDBJ whole genome shotgun (WGS) entry which is preliminary data.</text>
</comment>
<dbReference type="EMBL" id="JBJIAA010000011">
    <property type="protein sequence ID" value="MFL0251543.1"/>
    <property type="molecule type" value="Genomic_DNA"/>
</dbReference>